<feature type="region of interest" description="Disordered" evidence="7">
    <location>
        <begin position="604"/>
        <end position="703"/>
    </location>
</feature>
<keyword evidence="5" id="KW-0418">Kinase</keyword>
<dbReference type="Gene3D" id="3.30.450.20">
    <property type="entry name" value="PAS domain"/>
    <property type="match status" value="1"/>
</dbReference>
<dbReference type="SMART" id="SM00388">
    <property type="entry name" value="HisKA"/>
    <property type="match status" value="1"/>
</dbReference>
<dbReference type="Pfam" id="PF02518">
    <property type="entry name" value="HATPase_c"/>
    <property type="match status" value="1"/>
</dbReference>
<evidence type="ECO:0000259" key="9">
    <source>
        <dbReference type="PROSITE" id="PS50110"/>
    </source>
</evidence>
<reference evidence="10 11" key="2">
    <citation type="journal article" date="2012" name="PLoS Pathog.">
        <title>Diverse lifestyles and strategies of plant pathogenesis encoded in the genomes of eighteen Dothideomycetes fungi.</title>
        <authorList>
            <person name="Ohm R.A."/>
            <person name="Feau N."/>
            <person name="Henrissat B."/>
            <person name="Schoch C.L."/>
            <person name="Horwitz B.A."/>
            <person name="Barry K.W."/>
            <person name="Condon B.J."/>
            <person name="Copeland A.C."/>
            <person name="Dhillon B."/>
            <person name="Glaser F."/>
            <person name="Hesse C.N."/>
            <person name="Kosti I."/>
            <person name="LaButti K."/>
            <person name="Lindquist E.A."/>
            <person name="Lucas S."/>
            <person name="Salamov A.A."/>
            <person name="Bradshaw R.E."/>
            <person name="Ciuffetti L."/>
            <person name="Hamelin R.C."/>
            <person name="Kema G.H.J."/>
            <person name="Lawrence C."/>
            <person name="Scott J.A."/>
            <person name="Spatafora J.W."/>
            <person name="Turgeon B.G."/>
            <person name="de Wit P.J.G.M."/>
            <person name="Zhong S."/>
            <person name="Goodwin S.B."/>
            <person name="Grigoriev I.V."/>
        </authorList>
    </citation>
    <scope>NUCLEOTIDE SEQUENCE [LARGE SCALE GENOMIC DNA]</scope>
    <source>
        <strain evidence="11">NZE10 / CBS 128990</strain>
    </source>
</reference>
<dbReference type="PROSITE" id="PS50109">
    <property type="entry name" value="HIS_KIN"/>
    <property type="match status" value="1"/>
</dbReference>
<dbReference type="eggNOG" id="KOG0519">
    <property type="taxonomic scope" value="Eukaryota"/>
</dbReference>
<dbReference type="SMART" id="SM00448">
    <property type="entry name" value="REC"/>
    <property type="match status" value="1"/>
</dbReference>
<dbReference type="InterPro" id="IPR003594">
    <property type="entry name" value="HATPase_dom"/>
</dbReference>
<dbReference type="GO" id="GO:0009927">
    <property type="term" value="F:histidine phosphotransfer kinase activity"/>
    <property type="evidence" value="ECO:0007669"/>
    <property type="project" value="TreeGrafter"/>
</dbReference>
<dbReference type="InterPro" id="IPR036890">
    <property type="entry name" value="HATPase_C_sf"/>
</dbReference>
<evidence type="ECO:0000313" key="11">
    <source>
        <dbReference type="Proteomes" id="UP000016933"/>
    </source>
</evidence>
<comment type="catalytic activity">
    <reaction evidence="1">
        <text>ATP + protein L-histidine = ADP + protein N-phospho-L-histidine.</text>
        <dbReference type="EC" id="2.7.13.3"/>
    </reaction>
</comment>
<dbReference type="InterPro" id="IPR011006">
    <property type="entry name" value="CheY-like_superfamily"/>
</dbReference>
<keyword evidence="11" id="KW-1185">Reference proteome</keyword>
<dbReference type="InterPro" id="IPR000014">
    <property type="entry name" value="PAS"/>
</dbReference>
<dbReference type="InterPro" id="IPR003661">
    <property type="entry name" value="HisK_dim/P_dom"/>
</dbReference>
<dbReference type="Pfam" id="PF00072">
    <property type="entry name" value="Response_reg"/>
    <property type="match status" value="1"/>
</dbReference>
<dbReference type="STRING" id="675120.N1PUM5"/>
<dbReference type="InterPro" id="IPR004358">
    <property type="entry name" value="Sig_transdc_His_kin-like_C"/>
</dbReference>
<protein>
    <recommendedName>
        <fullName evidence="2">histidine kinase</fullName>
        <ecNumber evidence="2">2.7.13.3</ecNumber>
    </recommendedName>
</protein>
<evidence type="ECO:0000256" key="5">
    <source>
        <dbReference type="ARBA" id="ARBA00022777"/>
    </source>
</evidence>
<dbReference type="PANTHER" id="PTHR43047:SF66">
    <property type="entry name" value="HISKA"/>
    <property type="match status" value="1"/>
</dbReference>
<feature type="compositionally biased region" description="Polar residues" evidence="7">
    <location>
        <begin position="1"/>
        <end position="14"/>
    </location>
</feature>
<dbReference type="EC" id="2.7.13.3" evidence="2"/>
<dbReference type="Gene3D" id="1.10.287.130">
    <property type="match status" value="1"/>
</dbReference>
<dbReference type="CDD" id="cd17546">
    <property type="entry name" value="REC_hyHK_CKI1_RcsC-like"/>
    <property type="match status" value="1"/>
</dbReference>
<dbReference type="SUPFAM" id="SSF52172">
    <property type="entry name" value="CheY-like"/>
    <property type="match status" value="1"/>
</dbReference>
<dbReference type="PROSITE" id="PS50110">
    <property type="entry name" value="RESPONSE_REGULATORY"/>
    <property type="match status" value="1"/>
</dbReference>
<feature type="compositionally biased region" description="Polar residues" evidence="7">
    <location>
        <begin position="688"/>
        <end position="703"/>
    </location>
</feature>
<evidence type="ECO:0000256" key="2">
    <source>
        <dbReference type="ARBA" id="ARBA00012438"/>
    </source>
</evidence>
<feature type="region of interest" description="Disordered" evidence="7">
    <location>
        <begin position="154"/>
        <end position="175"/>
    </location>
</feature>
<feature type="domain" description="Histidine kinase" evidence="8">
    <location>
        <begin position="335"/>
        <end position="602"/>
    </location>
</feature>
<accession>N1PUM5</accession>
<dbReference type="AlphaFoldDB" id="N1PUM5"/>
<dbReference type="OrthoDB" id="60033at2759"/>
<dbReference type="SUPFAM" id="SSF47384">
    <property type="entry name" value="Homodimeric domain of signal transducing histidine kinase"/>
    <property type="match status" value="1"/>
</dbReference>
<evidence type="ECO:0000256" key="1">
    <source>
        <dbReference type="ARBA" id="ARBA00000085"/>
    </source>
</evidence>
<name>N1PUM5_DOTSN</name>
<evidence type="ECO:0000256" key="3">
    <source>
        <dbReference type="ARBA" id="ARBA00022553"/>
    </source>
</evidence>
<dbReference type="SMART" id="SM00387">
    <property type="entry name" value="HATPase_c"/>
    <property type="match status" value="1"/>
</dbReference>
<evidence type="ECO:0000259" key="8">
    <source>
        <dbReference type="PROSITE" id="PS50109"/>
    </source>
</evidence>
<dbReference type="SUPFAM" id="SSF55874">
    <property type="entry name" value="ATPase domain of HSP90 chaperone/DNA topoisomerase II/histidine kinase"/>
    <property type="match status" value="1"/>
</dbReference>
<dbReference type="PRINTS" id="PR00344">
    <property type="entry name" value="BCTRLSENSOR"/>
</dbReference>
<organism evidence="10 11">
    <name type="scientific">Dothistroma septosporum (strain NZE10 / CBS 128990)</name>
    <name type="common">Red band needle blight fungus</name>
    <name type="synonym">Mycosphaerella pini</name>
    <dbReference type="NCBI Taxonomy" id="675120"/>
    <lineage>
        <taxon>Eukaryota</taxon>
        <taxon>Fungi</taxon>
        <taxon>Dikarya</taxon>
        <taxon>Ascomycota</taxon>
        <taxon>Pezizomycotina</taxon>
        <taxon>Dothideomycetes</taxon>
        <taxon>Dothideomycetidae</taxon>
        <taxon>Mycosphaerellales</taxon>
        <taxon>Mycosphaerellaceae</taxon>
        <taxon>Dothistroma</taxon>
    </lineage>
</organism>
<evidence type="ECO:0000256" key="7">
    <source>
        <dbReference type="SAM" id="MobiDB-lite"/>
    </source>
</evidence>
<dbReference type="HOGENOM" id="CLU_000445_114_15_1"/>
<sequence length="850" mass="94418">MKGSPPTATSSGLETSPEHPISGVDGEVWDSSTLGSVQKWPSTLKAFAQTISAISYPSALLWGHDLVLLHNKAWEGAGEIRTQGQPQRDHLPLDFITAVTEVAKDSISRNFPSGKLLNQEAIESSKYASTLSLTPLAVSQEELCIMVQIFPESQAGPSSSHESHEGTADADPATSADHRAIDEIPLNEHPFFKRFAEMLPSGLAILDHDAQAIFVNQHFYDLTTTSNGDDKFMSWPQSIHDEDYDRVMDAYKEAFKHQSTLRTEFRARGESHPWRLLLLTPLGNDNLQNVSGNKYGGFICSIVDISSEKQSEINERKAAKQARERKEQQERFIDMISHEIRNPLSAVLHSAEDISEAIDSKSAGGVDVNMIREAVETIHLCVIHQKHIVDDVLSFSKLDASLLSLVPRPAQPSRQLASTLKMFQHEFRKEKLEFSFQVDDTYDRVDVSWVLADVARISQVLINLITNAIKFTHNVDRDKRIQCSVGASIERPRSYPPNVVFYQSDQMAHRMDATNSKDWEDGETLYIMVAVRDTGIGITQEGQKRLFERFQQATPKTEEMYGGSGLGLNISRKICHLHGGEIGASSIEGQGSTFGFFFKVKRTAQHPDAQQEDGSETQEEHKMRGKVRALGRQNPDHLDTAEPFEYSKPGKGTLAQHSSPPGERDIDTYEESGSRSGVPRNVSEDVNRAQSEVETTNRPISSLNREPSRRAHVLLVEDNIVNQKIIFRKLETKGFNVTTANNGQEAVEAVKAAPQLNTGDKKAFDIILMDQEMPIMDGNAATKAIRQLENDGQLERVPILGVTANARGAQQDEMLKSGMDDVISKPYKIDDLVAKMNEVTVKTGGREIAP</sequence>
<dbReference type="Pfam" id="PF00512">
    <property type="entry name" value="HisKA"/>
    <property type="match status" value="1"/>
</dbReference>
<dbReference type="SUPFAM" id="SSF55785">
    <property type="entry name" value="PYP-like sensor domain (PAS domain)"/>
    <property type="match status" value="1"/>
</dbReference>
<dbReference type="InterPro" id="IPR005467">
    <property type="entry name" value="His_kinase_dom"/>
</dbReference>
<feature type="domain" description="Response regulatory" evidence="9">
    <location>
        <begin position="712"/>
        <end position="840"/>
    </location>
</feature>
<dbReference type="GO" id="GO:0005886">
    <property type="term" value="C:plasma membrane"/>
    <property type="evidence" value="ECO:0007669"/>
    <property type="project" value="TreeGrafter"/>
</dbReference>
<dbReference type="InterPro" id="IPR001789">
    <property type="entry name" value="Sig_transdc_resp-reg_receiver"/>
</dbReference>
<feature type="region of interest" description="Disordered" evidence="7">
    <location>
        <begin position="1"/>
        <end position="26"/>
    </location>
</feature>
<reference evidence="11" key="1">
    <citation type="journal article" date="2012" name="PLoS Genet.">
        <title>The genomes of the fungal plant pathogens Cladosporium fulvum and Dothistroma septosporum reveal adaptation to different hosts and lifestyles but also signatures of common ancestry.</title>
        <authorList>
            <person name="de Wit P.J.G.M."/>
            <person name="van der Burgt A."/>
            <person name="Oekmen B."/>
            <person name="Stergiopoulos I."/>
            <person name="Abd-Elsalam K.A."/>
            <person name="Aerts A.L."/>
            <person name="Bahkali A.H."/>
            <person name="Beenen H.G."/>
            <person name="Chettri P."/>
            <person name="Cox M.P."/>
            <person name="Datema E."/>
            <person name="de Vries R.P."/>
            <person name="Dhillon B."/>
            <person name="Ganley A.R."/>
            <person name="Griffiths S.A."/>
            <person name="Guo Y."/>
            <person name="Hamelin R.C."/>
            <person name="Henrissat B."/>
            <person name="Kabir M.S."/>
            <person name="Jashni M.K."/>
            <person name="Kema G."/>
            <person name="Klaubauf S."/>
            <person name="Lapidus A."/>
            <person name="Levasseur A."/>
            <person name="Lindquist E."/>
            <person name="Mehrabi R."/>
            <person name="Ohm R.A."/>
            <person name="Owen T.J."/>
            <person name="Salamov A."/>
            <person name="Schwelm A."/>
            <person name="Schijlen E."/>
            <person name="Sun H."/>
            <person name="van den Burg H.A."/>
            <person name="van Ham R.C.H.J."/>
            <person name="Zhang S."/>
            <person name="Goodwin S.B."/>
            <person name="Grigoriev I.V."/>
            <person name="Collemare J."/>
            <person name="Bradshaw R.E."/>
        </authorList>
    </citation>
    <scope>NUCLEOTIDE SEQUENCE [LARGE SCALE GENOMIC DNA]</scope>
    <source>
        <strain evidence="11">NZE10 / CBS 128990</strain>
    </source>
</reference>
<dbReference type="OMA" id="YLMVAVK"/>
<proteinExistence type="predicted"/>
<evidence type="ECO:0000256" key="6">
    <source>
        <dbReference type="PROSITE-ProRule" id="PRU00169"/>
    </source>
</evidence>
<keyword evidence="4" id="KW-0808">Transferase</keyword>
<dbReference type="GO" id="GO:0000155">
    <property type="term" value="F:phosphorelay sensor kinase activity"/>
    <property type="evidence" value="ECO:0007669"/>
    <property type="project" value="InterPro"/>
</dbReference>
<feature type="modified residue" description="4-aspartylphosphate" evidence="6">
    <location>
        <position position="770"/>
    </location>
</feature>
<keyword evidence="3 6" id="KW-0597">Phosphoprotein</keyword>
<evidence type="ECO:0000313" key="10">
    <source>
        <dbReference type="EMBL" id="EME47082.1"/>
    </source>
</evidence>
<dbReference type="InterPro" id="IPR035965">
    <property type="entry name" value="PAS-like_dom_sf"/>
</dbReference>
<dbReference type="CDD" id="cd00082">
    <property type="entry name" value="HisKA"/>
    <property type="match status" value="1"/>
</dbReference>
<evidence type="ECO:0000256" key="4">
    <source>
        <dbReference type="ARBA" id="ARBA00022679"/>
    </source>
</evidence>
<dbReference type="PANTHER" id="PTHR43047">
    <property type="entry name" value="TWO-COMPONENT HISTIDINE PROTEIN KINASE"/>
    <property type="match status" value="1"/>
</dbReference>
<dbReference type="Gene3D" id="3.40.50.2300">
    <property type="match status" value="1"/>
</dbReference>
<dbReference type="Gene3D" id="3.30.565.10">
    <property type="entry name" value="Histidine kinase-like ATPase, C-terminal domain"/>
    <property type="match status" value="1"/>
</dbReference>
<dbReference type="CDD" id="cd00130">
    <property type="entry name" value="PAS"/>
    <property type="match status" value="1"/>
</dbReference>
<dbReference type="EMBL" id="KB446536">
    <property type="protein sequence ID" value="EME47082.1"/>
    <property type="molecule type" value="Genomic_DNA"/>
</dbReference>
<dbReference type="Proteomes" id="UP000016933">
    <property type="component" value="Unassembled WGS sequence"/>
</dbReference>
<dbReference type="InterPro" id="IPR036097">
    <property type="entry name" value="HisK_dim/P_sf"/>
</dbReference>
<gene>
    <name evidence="10" type="ORF">DOTSEDRAFT_69150</name>
</gene>